<dbReference type="Proteomes" id="UP000541444">
    <property type="component" value="Unassembled WGS sequence"/>
</dbReference>
<evidence type="ECO:0000313" key="1">
    <source>
        <dbReference type="EMBL" id="KAF6151409.1"/>
    </source>
</evidence>
<reference evidence="1 2" key="1">
    <citation type="journal article" date="2020" name="IScience">
        <title>Genome Sequencing of the Endangered Kingdonia uniflora (Circaeasteraceae, Ranunculales) Reveals Potential Mechanisms of Evolutionary Specialization.</title>
        <authorList>
            <person name="Sun Y."/>
            <person name="Deng T."/>
            <person name="Zhang A."/>
            <person name="Moore M.J."/>
            <person name="Landis J.B."/>
            <person name="Lin N."/>
            <person name="Zhang H."/>
            <person name="Zhang X."/>
            <person name="Huang J."/>
            <person name="Zhang X."/>
            <person name="Sun H."/>
            <person name="Wang H."/>
        </authorList>
    </citation>
    <scope>NUCLEOTIDE SEQUENCE [LARGE SCALE GENOMIC DNA]</scope>
    <source>
        <strain evidence="1">TB1705</strain>
        <tissue evidence="1">Leaf</tissue>
    </source>
</reference>
<evidence type="ECO:0000313" key="2">
    <source>
        <dbReference type="Proteomes" id="UP000541444"/>
    </source>
</evidence>
<dbReference type="PANTHER" id="PTHR33144:SF25">
    <property type="entry name" value="DUF4216 DOMAIN-CONTAINING PROTEIN"/>
    <property type="match status" value="1"/>
</dbReference>
<organism evidence="1 2">
    <name type="scientific">Kingdonia uniflora</name>
    <dbReference type="NCBI Taxonomy" id="39325"/>
    <lineage>
        <taxon>Eukaryota</taxon>
        <taxon>Viridiplantae</taxon>
        <taxon>Streptophyta</taxon>
        <taxon>Embryophyta</taxon>
        <taxon>Tracheophyta</taxon>
        <taxon>Spermatophyta</taxon>
        <taxon>Magnoliopsida</taxon>
        <taxon>Ranunculales</taxon>
        <taxon>Circaeasteraceae</taxon>
        <taxon>Kingdonia</taxon>
    </lineage>
</organism>
<dbReference type="AlphaFoldDB" id="A0A7J7M948"/>
<dbReference type="EMBL" id="JACGCM010001692">
    <property type="protein sequence ID" value="KAF6151409.1"/>
    <property type="molecule type" value="Genomic_DNA"/>
</dbReference>
<name>A0A7J7M948_9MAGN</name>
<dbReference type="OrthoDB" id="1913335at2759"/>
<proteinExistence type="predicted"/>
<protein>
    <submittedName>
        <fullName evidence="1">Uncharacterized protein</fullName>
    </submittedName>
</protein>
<sequence>MQDYGYRLWEKIQVGFNERGQAIEEGSVDLSTFLGSSGREMVPIAVDDWRGFDKKKLDRIWEIIKQKFVLDEYNKNYCLQSLGKLWRSYKSRLRAKIDSCKSQEELEAAKPKHIDSTHWKNICIKEIFHKLH</sequence>
<keyword evidence="2" id="KW-1185">Reference proteome</keyword>
<comment type="caution">
    <text evidence="1">The sequence shown here is derived from an EMBL/GenBank/DDBJ whole genome shotgun (WGS) entry which is preliminary data.</text>
</comment>
<gene>
    <name evidence="1" type="ORF">GIB67_020633</name>
</gene>
<accession>A0A7J7M948</accession>
<feature type="non-terminal residue" evidence="1">
    <location>
        <position position="1"/>
    </location>
</feature>
<dbReference type="PANTHER" id="PTHR33144">
    <property type="entry name" value="OS10G0409366 PROTEIN-RELATED"/>
    <property type="match status" value="1"/>
</dbReference>